<accession>A0A3Q2VXW6</accession>
<proteinExistence type="predicted"/>
<dbReference type="OMA" id="QCTISWS"/>
<evidence type="ECO:0000313" key="2">
    <source>
        <dbReference type="Proteomes" id="UP000264840"/>
    </source>
</evidence>
<keyword evidence="2" id="KW-1185">Reference proteome</keyword>
<dbReference type="Gene3D" id="1.25.10.10">
    <property type="entry name" value="Leucine-rich Repeat Variant"/>
    <property type="match status" value="1"/>
</dbReference>
<reference evidence="1" key="1">
    <citation type="submission" date="2025-08" db="UniProtKB">
        <authorList>
            <consortium name="Ensembl"/>
        </authorList>
    </citation>
    <scope>IDENTIFICATION</scope>
</reference>
<reference evidence="1" key="2">
    <citation type="submission" date="2025-09" db="UniProtKB">
        <authorList>
            <consortium name="Ensembl"/>
        </authorList>
    </citation>
    <scope>IDENTIFICATION</scope>
</reference>
<name>A0A3Q2VXW6_HAPBU</name>
<dbReference type="GeneTree" id="ENSGT00940000179053"/>
<protein>
    <submittedName>
        <fullName evidence="1">Uncharacterized protein</fullName>
    </submittedName>
</protein>
<dbReference type="Ensembl" id="ENSHBUT00000025719.1">
    <property type="protein sequence ID" value="ENSHBUP00000017041.1"/>
    <property type="gene ID" value="ENSHBUG00000019046.1"/>
</dbReference>
<dbReference type="STRING" id="8153.ENSHBUP00000017041"/>
<organism evidence="1 2">
    <name type="scientific">Haplochromis burtoni</name>
    <name type="common">Burton's mouthbrooder</name>
    <name type="synonym">Chromis burtoni</name>
    <dbReference type="NCBI Taxonomy" id="8153"/>
    <lineage>
        <taxon>Eukaryota</taxon>
        <taxon>Metazoa</taxon>
        <taxon>Chordata</taxon>
        <taxon>Craniata</taxon>
        <taxon>Vertebrata</taxon>
        <taxon>Euteleostomi</taxon>
        <taxon>Actinopterygii</taxon>
        <taxon>Neopterygii</taxon>
        <taxon>Teleostei</taxon>
        <taxon>Neoteleostei</taxon>
        <taxon>Acanthomorphata</taxon>
        <taxon>Ovalentaria</taxon>
        <taxon>Cichlomorphae</taxon>
        <taxon>Cichliformes</taxon>
        <taxon>Cichlidae</taxon>
        <taxon>African cichlids</taxon>
        <taxon>Pseudocrenilabrinae</taxon>
        <taxon>Haplochromini</taxon>
        <taxon>Haplochromis</taxon>
    </lineage>
</organism>
<evidence type="ECO:0000313" key="1">
    <source>
        <dbReference type="Ensembl" id="ENSHBUP00000017041.1"/>
    </source>
</evidence>
<dbReference type="Proteomes" id="UP000264840">
    <property type="component" value="Unplaced"/>
</dbReference>
<sequence length="177" mass="19891">PLKHQCRKSFQDFRRKGRDVTDTHQDKFQYNPLASSKITRKISMGKVKNNQILEMIIAQSLLEKPRQRSQCTISWSVLTVGILRQQLQTTQAARKLHSREKHPSTDSIIAARLIPRFVSFLALNNIAIGTVDQTAAAKQAFISPPSSQHLLTQGCNEKPAGMLFYAILGYFGAISLQ</sequence>
<dbReference type="InterPro" id="IPR011989">
    <property type="entry name" value="ARM-like"/>
</dbReference>
<dbReference type="AlphaFoldDB" id="A0A3Q2VXW6"/>